<dbReference type="Gene3D" id="1.10.40.60">
    <property type="entry name" value="EpsJ-like"/>
    <property type="match status" value="2"/>
</dbReference>
<gene>
    <name evidence="13" type="primary">gspK</name>
    <name evidence="13" type="ORF">GCM10009123_11650</name>
</gene>
<comment type="caution">
    <text evidence="13">The sequence shown here is derived from an EMBL/GenBank/DDBJ whole genome shotgun (WGS) entry which is preliminary data.</text>
</comment>
<dbReference type="SUPFAM" id="SSF54523">
    <property type="entry name" value="Pili subunits"/>
    <property type="match status" value="1"/>
</dbReference>
<evidence type="ECO:0000256" key="5">
    <source>
        <dbReference type="ARBA" id="ARBA00022519"/>
    </source>
</evidence>
<sequence length="351" mass="38680">MRLQNSRGVALITVLIIFSVLSILAVQILSSQQMHVQRTANIINGARAYQYMYGAEVFATNQLSNYFKESKAERVHRNQPWSQGAISFEIEQGLGQLEGQIRDMHSCFNINSVLMEPPSTGEEETGGNLGAGNNLGSDSGGERRIEDDNESGMPGVDLFAKLIEPHIGEETVSPQALATALKDWIDEDQEPSGIDGAEDYTYTGLEVPYRTADTLMAHSSELVVVKGFTPKIYDSIKELICVLPTTEGTINVNTVKPEHAELVWIMLEDVELSQVKQALDELPEDGYDETSFFEALGSGKVSEKGKERLVFDSKYLLLSARARVNTGTAVVHSLMLKNDSNFHVIARHIGE</sequence>
<dbReference type="Proteomes" id="UP001501221">
    <property type="component" value="Unassembled WGS sequence"/>
</dbReference>
<dbReference type="SUPFAM" id="SSF158544">
    <property type="entry name" value="GspK insert domain-like"/>
    <property type="match status" value="2"/>
</dbReference>
<dbReference type="InterPro" id="IPR049031">
    <property type="entry name" value="T2SSK_SAM-like_1st"/>
</dbReference>
<dbReference type="EMBL" id="BAAAFM010000003">
    <property type="protein sequence ID" value="GAA0205866.1"/>
    <property type="molecule type" value="Genomic_DNA"/>
</dbReference>
<evidence type="ECO:0000313" key="14">
    <source>
        <dbReference type="Proteomes" id="UP001501221"/>
    </source>
</evidence>
<comment type="similarity">
    <text evidence="2 10">Belongs to the GSP K family.</text>
</comment>
<dbReference type="Pfam" id="PF21687">
    <property type="entry name" value="T2SSK_1st"/>
    <property type="match status" value="1"/>
</dbReference>
<organism evidence="13 14">
    <name type="scientific">Kangiella japonica</name>
    <dbReference type="NCBI Taxonomy" id="647384"/>
    <lineage>
        <taxon>Bacteria</taxon>
        <taxon>Pseudomonadati</taxon>
        <taxon>Pseudomonadota</taxon>
        <taxon>Gammaproteobacteria</taxon>
        <taxon>Kangiellales</taxon>
        <taxon>Kangiellaceae</taxon>
        <taxon>Kangiella</taxon>
    </lineage>
</organism>
<name>A0ABN0SXX1_9GAMM</name>
<keyword evidence="7" id="KW-0653">Protein transport</keyword>
<accession>A0ABN0SXX1</accession>
<reference evidence="13 14" key="1">
    <citation type="journal article" date="2019" name="Int. J. Syst. Evol. Microbiol.">
        <title>The Global Catalogue of Microorganisms (GCM) 10K type strain sequencing project: providing services to taxonomists for standard genome sequencing and annotation.</title>
        <authorList>
            <consortium name="The Broad Institute Genomics Platform"/>
            <consortium name="The Broad Institute Genome Sequencing Center for Infectious Disease"/>
            <person name="Wu L."/>
            <person name="Ma J."/>
        </authorList>
    </citation>
    <scope>NUCLEOTIDE SEQUENCE [LARGE SCALE GENOMIC DNA]</scope>
    <source>
        <strain evidence="13 14">JCM 16211</strain>
    </source>
</reference>
<evidence type="ECO:0000256" key="2">
    <source>
        <dbReference type="ARBA" id="ARBA00007246"/>
    </source>
</evidence>
<keyword evidence="4 10" id="KW-1003">Cell membrane</keyword>
<keyword evidence="3 10" id="KW-0813">Transport</keyword>
<evidence type="ECO:0000256" key="10">
    <source>
        <dbReference type="PIRNR" id="PIRNR002786"/>
    </source>
</evidence>
<dbReference type="RefSeq" id="WP_343987933.1">
    <property type="nucleotide sequence ID" value="NZ_BAAAFM010000003.1"/>
</dbReference>
<evidence type="ECO:0000256" key="3">
    <source>
        <dbReference type="ARBA" id="ARBA00022448"/>
    </source>
</evidence>
<dbReference type="InterPro" id="IPR045584">
    <property type="entry name" value="Pilin-like"/>
</dbReference>
<dbReference type="InterPro" id="IPR038072">
    <property type="entry name" value="GspK_central_sf"/>
</dbReference>
<evidence type="ECO:0000256" key="7">
    <source>
        <dbReference type="ARBA" id="ARBA00022927"/>
    </source>
</evidence>
<dbReference type="NCBIfam" id="NF037980">
    <property type="entry name" value="T2SS_GspK"/>
    <property type="match status" value="1"/>
</dbReference>
<dbReference type="PANTHER" id="PTHR38831">
    <property type="entry name" value="TYPE II SECRETION SYSTEM PROTEIN K"/>
    <property type="match status" value="1"/>
</dbReference>
<keyword evidence="8" id="KW-1133">Transmembrane helix</keyword>
<proteinExistence type="inferred from homology"/>
<keyword evidence="5 10" id="KW-0997">Cell inner membrane</keyword>
<evidence type="ECO:0000256" key="8">
    <source>
        <dbReference type="ARBA" id="ARBA00022989"/>
    </source>
</evidence>
<protein>
    <recommendedName>
        <fullName evidence="10">Type II secretion system protein K</fullName>
    </recommendedName>
</protein>
<keyword evidence="6" id="KW-0812">Transmembrane</keyword>
<evidence type="ECO:0000256" key="4">
    <source>
        <dbReference type="ARBA" id="ARBA00022475"/>
    </source>
</evidence>
<evidence type="ECO:0000259" key="12">
    <source>
        <dbReference type="Pfam" id="PF21687"/>
    </source>
</evidence>
<feature type="domain" description="T2SS protein K first SAM-like" evidence="12">
    <location>
        <begin position="106"/>
        <end position="245"/>
    </location>
</feature>
<evidence type="ECO:0000256" key="1">
    <source>
        <dbReference type="ARBA" id="ARBA00004533"/>
    </source>
</evidence>
<feature type="region of interest" description="Disordered" evidence="11">
    <location>
        <begin position="118"/>
        <end position="150"/>
    </location>
</feature>
<dbReference type="PANTHER" id="PTHR38831:SF1">
    <property type="entry name" value="TYPE II SECRETION SYSTEM PROTEIN K-RELATED"/>
    <property type="match status" value="1"/>
</dbReference>
<comment type="subcellular location">
    <subcellularLocation>
        <location evidence="1 10">Cell inner membrane</location>
    </subcellularLocation>
</comment>
<evidence type="ECO:0000313" key="13">
    <source>
        <dbReference type="EMBL" id="GAA0205866.1"/>
    </source>
</evidence>
<keyword evidence="9 10" id="KW-0472">Membrane</keyword>
<dbReference type="InterPro" id="IPR005628">
    <property type="entry name" value="GspK"/>
</dbReference>
<dbReference type="PIRSF" id="PIRSF002786">
    <property type="entry name" value="XcpX"/>
    <property type="match status" value="1"/>
</dbReference>
<dbReference type="Gene3D" id="3.30.1300.30">
    <property type="entry name" value="GSPII I/J protein-like"/>
    <property type="match status" value="1"/>
</dbReference>
<keyword evidence="14" id="KW-1185">Reference proteome</keyword>
<evidence type="ECO:0000256" key="11">
    <source>
        <dbReference type="SAM" id="MobiDB-lite"/>
    </source>
</evidence>
<evidence type="ECO:0000256" key="6">
    <source>
        <dbReference type="ARBA" id="ARBA00022692"/>
    </source>
</evidence>
<evidence type="ECO:0000256" key="9">
    <source>
        <dbReference type="ARBA" id="ARBA00023136"/>
    </source>
</evidence>